<evidence type="ECO:0000256" key="1">
    <source>
        <dbReference type="ARBA" id="ARBA00004123"/>
    </source>
</evidence>
<keyword evidence="2" id="KW-0804">Transcription</keyword>
<gene>
    <name evidence="6" type="ORF">Gorai_008532</name>
</gene>
<dbReference type="GO" id="GO:0006357">
    <property type="term" value="P:regulation of transcription by RNA polymerase II"/>
    <property type="evidence" value="ECO:0007669"/>
    <property type="project" value="InterPro"/>
</dbReference>
<feature type="compositionally biased region" description="Acidic residues" evidence="4">
    <location>
        <begin position="118"/>
        <end position="151"/>
    </location>
</feature>
<feature type="domain" description="HTH HARE-type" evidence="5">
    <location>
        <begin position="19"/>
        <end position="88"/>
    </location>
</feature>
<evidence type="ECO:0000256" key="4">
    <source>
        <dbReference type="SAM" id="MobiDB-lite"/>
    </source>
</evidence>
<comment type="caution">
    <text evidence="6">The sequence shown here is derived from an EMBL/GenBank/DDBJ whole genome shotgun (WGS) entry which is preliminary data.</text>
</comment>
<dbReference type="AlphaFoldDB" id="A0A7J8QC04"/>
<evidence type="ECO:0000313" key="7">
    <source>
        <dbReference type="Proteomes" id="UP000593578"/>
    </source>
</evidence>
<protein>
    <recommendedName>
        <fullName evidence="5">HTH HARE-type domain-containing protein</fullName>
    </recommendedName>
</protein>
<comment type="subcellular location">
    <subcellularLocation>
        <location evidence="1">Nucleus</location>
    </subcellularLocation>
</comment>
<dbReference type="Pfam" id="PF15612">
    <property type="entry name" value="WHIM1"/>
    <property type="match status" value="1"/>
</dbReference>
<evidence type="ECO:0000256" key="3">
    <source>
        <dbReference type="ARBA" id="ARBA00023242"/>
    </source>
</evidence>
<feature type="region of interest" description="Disordered" evidence="4">
    <location>
        <begin position="201"/>
        <end position="243"/>
    </location>
</feature>
<feature type="region of interest" description="Disordered" evidence="4">
    <location>
        <begin position="118"/>
        <end position="162"/>
    </location>
</feature>
<dbReference type="InterPro" id="IPR007759">
    <property type="entry name" value="Asxl_HARE-HTH"/>
</dbReference>
<feature type="compositionally biased region" description="Polar residues" evidence="4">
    <location>
        <begin position="201"/>
        <end position="232"/>
    </location>
</feature>
<evidence type="ECO:0000259" key="5">
    <source>
        <dbReference type="PROSITE" id="PS51913"/>
    </source>
</evidence>
<dbReference type="EMBL" id="JABEZZ010000010">
    <property type="protein sequence ID" value="MBA0598786.1"/>
    <property type="molecule type" value="Genomic_DNA"/>
</dbReference>
<accession>A0A7J8QC04</accession>
<dbReference type="InterPro" id="IPR028941">
    <property type="entry name" value="WHIM2_dom"/>
</dbReference>
<dbReference type="Pfam" id="PF15613">
    <property type="entry name" value="WSD"/>
    <property type="match status" value="1"/>
</dbReference>
<proteinExistence type="predicted"/>
<dbReference type="PROSITE" id="PS51913">
    <property type="entry name" value="HTH_HARE"/>
    <property type="match status" value="1"/>
</dbReference>
<dbReference type="Proteomes" id="UP000593578">
    <property type="component" value="Unassembled WGS sequence"/>
</dbReference>
<name>A0A7J8QC04_GOSRA</name>
<dbReference type="PANTHER" id="PTHR36968:SF13">
    <property type="entry name" value="HOMEOBOX-DDT DOMAIN PROTEIN RLT1"/>
    <property type="match status" value="1"/>
</dbReference>
<organism evidence="6 7">
    <name type="scientific">Gossypium raimondii</name>
    <name type="common">Peruvian cotton</name>
    <name type="synonym">Gossypium klotzschianum subsp. raimondii</name>
    <dbReference type="NCBI Taxonomy" id="29730"/>
    <lineage>
        <taxon>Eukaryota</taxon>
        <taxon>Viridiplantae</taxon>
        <taxon>Streptophyta</taxon>
        <taxon>Embryophyta</taxon>
        <taxon>Tracheophyta</taxon>
        <taxon>Spermatophyta</taxon>
        <taxon>Magnoliopsida</taxon>
        <taxon>eudicotyledons</taxon>
        <taxon>Gunneridae</taxon>
        <taxon>Pentapetalae</taxon>
        <taxon>rosids</taxon>
        <taxon>malvids</taxon>
        <taxon>Malvales</taxon>
        <taxon>Malvaceae</taxon>
        <taxon>Malvoideae</taxon>
        <taxon>Gossypium</taxon>
    </lineage>
</organism>
<dbReference type="GO" id="GO:0005634">
    <property type="term" value="C:nucleus"/>
    <property type="evidence" value="ECO:0007669"/>
    <property type="project" value="UniProtKB-SubCell"/>
</dbReference>
<dbReference type="InterPro" id="IPR028942">
    <property type="entry name" value="WHIM1_dom"/>
</dbReference>
<evidence type="ECO:0000256" key="2">
    <source>
        <dbReference type="ARBA" id="ARBA00023163"/>
    </source>
</evidence>
<feature type="non-terminal residue" evidence="6">
    <location>
        <position position="1"/>
    </location>
</feature>
<dbReference type="Pfam" id="PF05066">
    <property type="entry name" value="HARE-HTH"/>
    <property type="match status" value="1"/>
</dbReference>
<sequence>MREKGLLLPRRSRHRLTPGTVKFAAFHVLSLEGSKGLTVLELADKIQKSGLRDLTTSKTPEASISVALTRDGKLFERIAPSTYCVRPAYRKDPADAEAILATARKKIRQFENGFLGAEDADEVERDEVERDDVERDEDSECDVDEDPEVDDIATPSNANKVADYPKNEVNTCLGSKNFHASADDELDVQSEFDKDFSPFASNTVKVDNDPSNSGQYVASEENGTGNPDQQNIEIDESESGESWIQGLSEGEYSHLSVEERLNALVALIGIANEGNSIRAVLEDRLEAANALKKQMWAEAQLDKSRLKEECIIKMDFPPVMGIKTDAQLPNSAVEGSRSPFPVADNKIDEASPSIPEDQKPLLCSQNVQNDLNSYPAERALVLQDASMGPENFSAQQHGYASKRSRSQLKSYIAHRAEEMYVYRSLPLGQDRRRNRYWQFVASASKNDPCSGQIFVELHDGKWRLIDSEEAFDALLASLDARGIRESHLRIMLRKIESSFKENVRRNLHSARAMGRSGYSENEASEIDSGPDFTGSFDSPRSGICGLNSDASGTLPCFKIQLGRNENERKSAMERYQDFQRWMWNECYNSSTLCAMKYEKKRCTQLLAVCDTCLGSHMPEDVHCSYCHQTFRAFNNNFSFYEHEILCKENRKLDNKDKHTLDSSLPMGINLLKSFCALV</sequence>
<reference evidence="6 7" key="1">
    <citation type="journal article" date="2019" name="Genome Biol. Evol.">
        <title>Insights into the evolution of the New World diploid cottons (Gossypium, subgenus Houzingenia) based on genome sequencing.</title>
        <authorList>
            <person name="Grover C.E."/>
            <person name="Arick M.A. 2nd"/>
            <person name="Thrash A."/>
            <person name="Conover J.L."/>
            <person name="Sanders W.S."/>
            <person name="Peterson D.G."/>
            <person name="Frelichowski J.E."/>
            <person name="Scheffler J.A."/>
            <person name="Scheffler B.E."/>
            <person name="Wendel J.F."/>
        </authorList>
    </citation>
    <scope>NUCLEOTIDE SEQUENCE [LARGE SCALE GENOMIC DNA]</scope>
    <source>
        <strain evidence="6">8</strain>
        <tissue evidence="6">Leaf</tissue>
    </source>
</reference>
<evidence type="ECO:0000313" key="6">
    <source>
        <dbReference type="EMBL" id="MBA0598786.1"/>
    </source>
</evidence>
<dbReference type="PANTHER" id="PTHR36968">
    <property type="entry name" value="HOMEOBOX-DDT DOMAIN PROTEIN RLT2"/>
    <property type="match status" value="1"/>
</dbReference>
<dbReference type="InterPro" id="IPR044977">
    <property type="entry name" value="RLT1-3"/>
</dbReference>
<keyword evidence="3" id="KW-0539">Nucleus</keyword>